<feature type="chain" id="PRO_5043483219" evidence="3">
    <location>
        <begin position="18"/>
        <end position="146"/>
    </location>
</feature>
<feature type="domain" description="Ig-like" evidence="4">
    <location>
        <begin position="30"/>
        <end position="111"/>
    </location>
</feature>
<dbReference type="InterPro" id="IPR007110">
    <property type="entry name" value="Ig-like_dom"/>
</dbReference>
<dbReference type="GO" id="GO:0007166">
    <property type="term" value="P:cell surface receptor signaling pathway"/>
    <property type="evidence" value="ECO:0007669"/>
    <property type="project" value="TreeGrafter"/>
</dbReference>
<keyword evidence="2" id="KW-0391">Immunity</keyword>
<protein>
    <submittedName>
        <fullName evidence="5">Uncharacterized protein LOC127140266</fullName>
    </submittedName>
</protein>
<feature type="signal peptide" evidence="3">
    <location>
        <begin position="1"/>
        <end position="17"/>
    </location>
</feature>
<dbReference type="PANTHER" id="PTHR23268:SF28">
    <property type="entry name" value="T CELL RECEPTOR BETA VARIABLE 19"/>
    <property type="match status" value="1"/>
</dbReference>
<evidence type="ECO:0000259" key="4">
    <source>
        <dbReference type="PROSITE" id="PS50835"/>
    </source>
</evidence>
<dbReference type="GO" id="GO:0002376">
    <property type="term" value="P:immune system process"/>
    <property type="evidence" value="ECO:0007669"/>
    <property type="project" value="UniProtKB-KW"/>
</dbReference>
<dbReference type="InterPro" id="IPR003599">
    <property type="entry name" value="Ig_sub"/>
</dbReference>
<dbReference type="SMART" id="SM00409">
    <property type="entry name" value="IG"/>
    <property type="match status" value="1"/>
</dbReference>
<comment type="caution">
    <text evidence="5">The sequence shown here is derived from an EMBL/GenBank/DDBJ whole genome shotgun (WGS) entry which is preliminary data.</text>
</comment>
<keyword evidence="1 3" id="KW-0732">Signal</keyword>
<dbReference type="Proteomes" id="UP001314229">
    <property type="component" value="Unassembled WGS sequence"/>
</dbReference>
<dbReference type="InterPro" id="IPR013783">
    <property type="entry name" value="Ig-like_fold"/>
</dbReference>
<dbReference type="Gene3D" id="2.60.40.10">
    <property type="entry name" value="Immunoglobulins"/>
    <property type="match status" value="1"/>
</dbReference>
<organism evidence="5 6">
    <name type="scientific">Scomber scombrus</name>
    <name type="common">Atlantic mackerel</name>
    <name type="synonym">Scomber vernalis</name>
    <dbReference type="NCBI Taxonomy" id="13677"/>
    <lineage>
        <taxon>Eukaryota</taxon>
        <taxon>Metazoa</taxon>
        <taxon>Chordata</taxon>
        <taxon>Craniata</taxon>
        <taxon>Vertebrata</taxon>
        <taxon>Euteleostomi</taxon>
        <taxon>Actinopterygii</taxon>
        <taxon>Neopterygii</taxon>
        <taxon>Teleostei</taxon>
        <taxon>Neoteleostei</taxon>
        <taxon>Acanthomorphata</taxon>
        <taxon>Pelagiaria</taxon>
        <taxon>Scombriformes</taxon>
        <taxon>Scombridae</taxon>
        <taxon>Scomber</taxon>
    </lineage>
</organism>
<dbReference type="InterPro" id="IPR013106">
    <property type="entry name" value="Ig_V-set"/>
</dbReference>
<keyword evidence="6" id="KW-1185">Reference proteome</keyword>
<evidence type="ECO:0000313" key="6">
    <source>
        <dbReference type="Proteomes" id="UP001314229"/>
    </source>
</evidence>
<evidence type="ECO:0000313" key="5">
    <source>
        <dbReference type="EMBL" id="CAK6983852.1"/>
    </source>
</evidence>
<proteinExistence type="predicted"/>
<dbReference type="GO" id="GO:0005886">
    <property type="term" value="C:plasma membrane"/>
    <property type="evidence" value="ECO:0007669"/>
    <property type="project" value="TreeGrafter"/>
</dbReference>
<reference evidence="5 6" key="1">
    <citation type="submission" date="2024-01" db="EMBL/GenBank/DDBJ databases">
        <authorList>
            <person name="Alioto T."/>
            <person name="Alioto T."/>
            <person name="Gomez Garrido J."/>
        </authorList>
    </citation>
    <scope>NUCLEOTIDE SEQUENCE [LARGE SCALE GENOMIC DNA]</scope>
</reference>
<evidence type="ECO:0000256" key="1">
    <source>
        <dbReference type="ARBA" id="ARBA00022729"/>
    </source>
</evidence>
<sequence>MNTFFFAVLIFSHFSFCVKIEQPPSVFSREGDKDATLQCKQDDSSHYNMFWYRKSSSGEKLQLVSYSAGKDLSNIEDPFNKTKYTMTRPEVLNSILKIHDAKAGDSAVYYCASSRAQWFRKLQRLNINLKRKTRAWMSDEGQCVEL</sequence>
<gene>
    <name evidence="5" type="ORF">FSCOSCO3_A016879</name>
</gene>
<name>A0AAV1QLJ0_SCOSC</name>
<dbReference type="SUPFAM" id="SSF48726">
    <property type="entry name" value="Immunoglobulin"/>
    <property type="match status" value="1"/>
</dbReference>
<dbReference type="PANTHER" id="PTHR23268">
    <property type="entry name" value="T-CELL RECEPTOR BETA CHAIN"/>
    <property type="match status" value="1"/>
</dbReference>
<dbReference type="PROSITE" id="PS50835">
    <property type="entry name" value="IG_LIKE"/>
    <property type="match status" value="1"/>
</dbReference>
<accession>A0AAV1QLJ0</accession>
<dbReference type="EMBL" id="CAWUFR010001481">
    <property type="protein sequence ID" value="CAK6983852.1"/>
    <property type="molecule type" value="Genomic_DNA"/>
</dbReference>
<evidence type="ECO:0000256" key="3">
    <source>
        <dbReference type="SAM" id="SignalP"/>
    </source>
</evidence>
<dbReference type="InterPro" id="IPR050413">
    <property type="entry name" value="TCR_beta_variable"/>
</dbReference>
<dbReference type="Pfam" id="PF07686">
    <property type="entry name" value="V-set"/>
    <property type="match status" value="1"/>
</dbReference>
<evidence type="ECO:0000256" key="2">
    <source>
        <dbReference type="ARBA" id="ARBA00022859"/>
    </source>
</evidence>
<dbReference type="AlphaFoldDB" id="A0AAV1QLJ0"/>
<dbReference type="SMART" id="SM00406">
    <property type="entry name" value="IGv"/>
    <property type="match status" value="1"/>
</dbReference>
<dbReference type="InterPro" id="IPR036179">
    <property type="entry name" value="Ig-like_dom_sf"/>
</dbReference>